<evidence type="ECO:0000259" key="13">
    <source>
        <dbReference type="Pfam" id="PF00593"/>
    </source>
</evidence>
<feature type="domain" description="TonB-dependent receptor plug" evidence="14">
    <location>
        <begin position="44"/>
        <end position="158"/>
    </location>
</feature>
<evidence type="ECO:0000313" key="15">
    <source>
        <dbReference type="EMBL" id="TCV04296.1"/>
    </source>
</evidence>
<keyword evidence="4 10" id="KW-1134">Transmembrane beta strand</keyword>
<evidence type="ECO:0000256" key="12">
    <source>
        <dbReference type="SAM" id="SignalP"/>
    </source>
</evidence>
<keyword evidence="3 10" id="KW-0813">Transport</keyword>
<organism evidence="15 16">
    <name type="scientific">Roseateles saccharophilus</name>
    <name type="common">Pseudomonas saccharophila</name>
    <dbReference type="NCBI Taxonomy" id="304"/>
    <lineage>
        <taxon>Bacteria</taxon>
        <taxon>Pseudomonadati</taxon>
        <taxon>Pseudomonadota</taxon>
        <taxon>Betaproteobacteria</taxon>
        <taxon>Burkholderiales</taxon>
        <taxon>Sphaerotilaceae</taxon>
        <taxon>Roseateles</taxon>
    </lineage>
</organism>
<feature type="domain" description="TonB-dependent receptor-like beta-barrel" evidence="13">
    <location>
        <begin position="396"/>
        <end position="936"/>
    </location>
</feature>
<dbReference type="PANTHER" id="PTHR47234:SF2">
    <property type="entry name" value="TONB-DEPENDENT RECEPTOR"/>
    <property type="match status" value="1"/>
</dbReference>
<evidence type="ECO:0000313" key="16">
    <source>
        <dbReference type="Proteomes" id="UP000295110"/>
    </source>
</evidence>
<dbReference type="PANTHER" id="PTHR47234">
    <property type="match status" value="1"/>
</dbReference>
<dbReference type="InterPro" id="IPR036942">
    <property type="entry name" value="Beta-barrel_TonB_sf"/>
</dbReference>
<comment type="similarity">
    <text evidence="2 10 11">Belongs to the TonB-dependent receptor family.</text>
</comment>
<evidence type="ECO:0000256" key="11">
    <source>
        <dbReference type="RuleBase" id="RU003357"/>
    </source>
</evidence>
<proteinExistence type="inferred from homology"/>
<evidence type="ECO:0000256" key="10">
    <source>
        <dbReference type="PROSITE-ProRule" id="PRU01360"/>
    </source>
</evidence>
<comment type="caution">
    <text evidence="15">The sequence shown here is derived from an EMBL/GenBank/DDBJ whole genome shotgun (WGS) entry which is preliminary data.</text>
</comment>
<keyword evidence="7 10" id="KW-0472">Membrane</keyword>
<keyword evidence="12" id="KW-0732">Signal</keyword>
<protein>
    <submittedName>
        <fullName evidence="15">TonB-dependent receptor-like protein</fullName>
    </submittedName>
</protein>
<dbReference type="InterPro" id="IPR039426">
    <property type="entry name" value="TonB-dep_rcpt-like"/>
</dbReference>
<dbReference type="AlphaFoldDB" id="A0A4R3VFU9"/>
<dbReference type="GO" id="GO:0009279">
    <property type="term" value="C:cell outer membrane"/>
    <property type="evidence" value="ECO:0007669"/>
    <property type="project" value="UniProtKB-SubCell"/>
</dbReference>
<dbReference type="InterPro" id="IPR012910">
    <property type="entry name" value="Plug_dom"/>
</dbReference>
<keyword evidence="6 11" id="KW-0798">TonB box</keyword>
<dbReference type="SUPFAM" id="SSF56935">
    <property type="entry name" value="Porins"/>
    <property type="match status" value="1"/>
</dbReference>
<evidence type="ECO:0000256" key="6">
    <source>
        <dbReference type="ARBA" id="ARBA00023077"/>
    </source>
</evidence>
<evidence type="ECO:0000256" key="7">
    <source>
        <dbReference type="ARBA" id="ARBA00023136"/>
    </source>
</evidence>
<name>A0A4R3VFU9_ROSSA</name>
<dbReference type="InterPro" id="IPR000531">
    <property type="entry name" value="Beta-barrel_TonB"/>
</dbReference>
<evidence type="ECO:0000259" key="14">
    <source>
        <dbReference type="Pfam" id="PF07715"/>
    </source>
</evidence>
<dbReference type="RefSeq" id="WP_132569021.1">
    <property type="nucleotide sequence ID" value="NZ_CBCSGL010000007.1"/>
</dbReference>
<keyword evidence="16" id="KW-1185">Reference proteome</keyword>
<dbReference type="Proteomes" id="UP000295110">
    <property type="component" value="Unassembled WGS sequence"/>
</dbReference>
<keyword evidence="8 15" id="KW-0675">Receptor</keyword>
<feature type="signal peptide" evidence="12">
    <location>
        <begin position="1"/>
        <end position="24"/>
    </location>
</feature>
<evidence type="ECO:0000256" key="2">
    <source>
        <dbReference type="ARBA" id="ARBA00009810"/>
    </source>
</evidence>
<evidence type="ECO:0000256" key="1">
    <source>
        <dbReference type="ARBA" id="ARBA00004571"/>
    </source>
</evidence>
<evidence type="ECO:0000256" key="5">
    <source>
        <dbReference type="ARBA" id="ARBA00022692"/>
    </source>
</evidence>
<keyword evidence="9 10" id="KW-0998">Cell outer membrane</keyword>
<accession>A0A4R3VFU9</accession>
<comment type="subcellular location">
    <subcellularLocation>
        <location evidence="1 10">Cell outer membrane</location>
        <topology evidence="1 10">Multi-pass membrane protein</topology>
    </subcellularLocation>
</comment>
<dbReference type="Pfam" id="PF07715">
    <property type="entry name" value="Plug"/>
    <property type="match status" value="1"/>
</dbReference>
<dbReference type="PROSITE" id="PS52016">
    <property type="entry name" value="TONB_DEPENDENT_REC_3"/>
    <property type="match status" value="1"/>
</dbReference>
<evidence type="ECO:0000256" key="9">
    <source>
        <dbReference type="ARBA" id="ARBA00023237"/>
    </source>
</evidence>
<dbReference type="Gene3D" id="2.40.170.20">
    <property type="entry name" value="TonB-dependent receptor, beta-barrel domain"/>
    <property type="match status" value="1"/>
</dbReference>
<dbReference type="OrthoDB" id="8530571at2"/>
<gene>
    <name evidence="15" type="ORF">EV671_100151</name>
</gene>
<sequence length="977" mass="103393">MFKRNAMSAAVLACLTAAAVPALAQQQLERVEVTGSRILSVNAESAAPIQVMTAADIKASGVTNLQDLLLKNPTFGTPSISRTNSNFSTSSAGVSTVDLRNLGVDRTLVLVNGRRYVSGVPGSMAVDLNTIPTDFIERVEVMTGGASSTYGSDAVAGVVNIILKRNFEGVNMDASVGQSQKNDDTLKKFGITFGTNAADGKGNIMAHFAVSKQGAVYSRDREASAVDQISTSALTGEASDIFKVKRPFYSSFAPQGRFFYTSPTGAKTSRTFDANGNLIPFSSNGPAGDGVGATGFNRSAFRTIAIPTDRVLMATKGDYALNESHTLFFEGTYANTKTFTHLEPFPLDSSVNVTPGGGNIPAETLVNGVKVANPLIPPALLALMTDRNGDGLKDYNFTRRMSDVADRTQSANRDTFRVVGGAKGDLTKSWSYETYVGYGFTREGQVGTGQINVMNLYNALNVIPDAFGNPICVSADARKQGCVPANIFGANTLSAAAAKYINAPSSLNTSVSQKMAGASVTGDAFDLPAGPVGVAAGFEWRKEASATNFDALTQSGLNGGNALANTAGQYSVRELFVEAKLPLLKNLPAVKNLDGLLSYRHGDYSTVGGTNSWNSGLDWAVNSTVRVRATRAVSTRAPNIGDLYQGASQTFPTGLKDPCSGLLPTDTGVKADTCKSYPGVVANMAANGKFLLSQADLQGISGFGGGNPKLKSEQGKSTTVGLVLTPKSVDLLKNFTFTADYYDISIDRAINSPGRAYSLDQCFNKGNQAYCGFITRRTAVQGAYSVGSLEFISDNPVNSGGQKARGIDFTSSYAERVGPGMLTARLTWTHLLDAWNKPTDDADKDTSLGEVGNSRNRWMLNLGYASGPWAVNTTTTYIGKAYLDDQFMNGLCNTDANNVCQPALKEQGKVAAKAYFDLQGSYKLGKAQLYAGVNNLFNTKAPPIISGLPGNTTGAETDAGTYDAIGRRYYVGVRMSY</sequence>
<keyword evidence="5 10" id="KW-0812">Transmembrane</keyword>
<reference evidence="15 16" key="1">
    <citation type="submission" date="2019-03" db="EMBL/GenBank/DDBJ databases">
        <title>Genomic Encyclopedia of Type Strains, Phase IV (KMG-IV): sequencing the most valuable type-strain genomes for metagenomic binning, comparative biology and taxonomic classification.</title>
        <authorList>
            <person name="Goeker M."/>
        </authorList>
    </citation>
    <scope>NUCLEOTIDE SEQUENCE [LARGE SCALE GENOMIC DNA]</scope>
    <source>
        <strain evidence="15 16">DSM 654</strain>
    </source>
</reference>
<feature type="chain" id="PRO_5020369635" evidence="12">
    <location>
        <begin position="25"/>
        <end position="977"/>
    </location>
</feature>
<dbReference type="InterPro" id="IPR037066">
    <property type="entry name" value="Plug_dom_sf"/>
</dbReference>
<dbReference type="Pfam" id="PF00593">
    <property type="entry name" value="TonB_dep_Rec_b-barrel"/>
    <property type="match status" value="1"/>
</dbReference>
<evidence type="ECO:0000256" key="8">
    <source>
        <dbReference type="ARBA" id="ARBA00023170"/>
    </source>
</evidence>
<evidence type="ECO:0000256" key="4">
    <source>
        <dbReference type="ARBA" id="ARBA00022452"/>
    </source>
</evidence>
<dbReference type="EMBL" id="SMBU01000001">
    <property type="protein sequence ID" value="TCV04296.1"/>
    <property type="molecule type" value="Genomic_DNA"/>
</dbReference>
<evidence type="ECO:0000256" key="3">
    <source>
        <dbReference type="ARBA" id="ARBA00022448"/>
    </source>
</evidence>
<dbReference type="Gene3D" id="2.170.130.10">
    <property type="entry name" value="TonB-dependent receptor, plug domain"/>
    <property type="match status" value="1"/>
</dbReference>